<accession>A0A4C1TAY3</accession>
<dbReference type="PANTHER" id="PTHR47063">
    <property type="entry name" value="RIBONUCLEASE H2 SUBUNIT C"/>
    <property type="match status" value="1"/>
</dbReference>
<sequence length="189" mass="21812">MSIKVENNLLTADKKEAFEQRVHFIPCRIDDNGAANVSKYFESYVEEKDGELKGTFRGRPLDGVKMPLPDGYKAVIVDENRRPLSEDADRKFQVTGGFNEIIYWNWDKKPSKNDSLNKAMDWIDIAEACLSIGLSQLIFQELDHILVPSFSFRYNYMDHHTELTVEEASWKCNVSFGPTQKLVYMAWFG</sequence>
<gene>
    <name evidence="1" type="primary">Rnaseh2c</name>
    <name evidence="1" type="ORF">EVAR_92841_1</name>
</gene>
<dbReference type="EMBL" id="BGZK01000046">
    <property type="protein sequence ID" value="GBP11304.1"/>
    <property type="molecule type" value="Genomic_DNA"/>
</dbReference>
<evidence type="ECO:0000313" key="1">
    <source>
        <dbReference type="EMBL" id="GBP11304.1"/>
    </source>
</evidence>
<proteinExistence type="predicted"/>
<name>A0A4C1TAY3_EUMVA</name>
<organism evidence="1 2">
    <name type="scientific">Eumeta variegata</name>
    <name type="common">Bagworm moth</name>
    <name type="synonym">Eumeta japonica</name>
    <dbReference type="NCBI Taxonomy" id="151549"/>
    <lineage>
        <taxon>Eukaryota</taxon>
        <taxon>Metazoa</taxon>
        <taxon>Ecdysozoa</taxon>
        <taxon>Arthropoda</taxon>
        <taxon>Hexapoda</taxon>
        <taxon>Insecta</taxon>
        <taxon>Pterygota</taxon>
        <taxon>Neoptera</taxon>
        <taxon>Endopterygota</taxon>
        <taxon>Lepidoptera</taxon>
        <taxon>Glossata</taxon>
        <taxon>Ditrysia</taxon>
        <taxon>Tineoidea</taxon>
        <taxon>Psychidae</taxon>
        <taxon>Oiketicinae</taxon>
        <taxon>Eumeta</taxon>
    </lineage>
</organism>
<dbReference type="GO" id="GO:0006401">
    <property type="term" value="P:RNA catabolic process"/>
    <property type="evidence" value="ECO:0007669"/>
    <property type="project" value="InterPro"/>
</dbReference>
<dbReference type="InterPro" id="IPR052863">
    <property type="entry name" value="RNase_H2_subunit_C"/>
</dbReference>
<dbReference type="AlphaFoldDB" id="A0A4C1TAY3"/>
<dbReference type="InterPro" id="IPR013924">
    <property type="entry name" value="RNase_H2_suC"/>
</dbReference>
<keyword evidence="2" id="KW-1185">Reference proteome</keyword>
<reference evidence="1 2" key="1">
    <citation type="journal article" date="2019" name="Commun. Biol.">
        <title>The bagworm genome reveals a unique fibroin gene that provides high tensile strength.</title>
        <authorList>
            <person name="Kono N."/>
            <person name="Nakamura H."/>
            <person name="Ohtoshi R."/>
            <person name="Tomita M."/>
            <person name="Numata K."/>
            <person name="Arakawa K."/>
        </authorList>
    </citation>
    <scope>NUCLEOTIDE SEQUENCE [LARGE SCALE GENOMIC DNA]</scope>
</reference>
<comment type="caution">
    <text evidence="1">The sequence shown here is derived from an EMBL/GenBank/DDBJ whole genome shotgun (WGS) entry which is preliminary data.</text>
</comment>
<dbReference type="PANTHER" id="PTHR47063:SF1">
    <property type="entry name" value="RIBONUCLEASE H2 SUBUNIT C"/>
    <property type="match status" value="1"/>
</dbReference>
<protein>
    <submittedName>
        <fullName evidence="1">Ribonuclease H2 subunit C</fullName>
    </submittedName>
</protein>
<dbReference type="OrthoDB" id="6222486at2759"/>
<dbReference type="CDD" id="cd09271">
    <property type="entry name" value="RNase_H2-C"/>
    <property type="match status" value="1"/>
</dbReference>
<dbReference type="Proteomes" id="UP000299102">
    <property type="component" value="Unassembled WGS sequence"/>
</dbReference>
<dbReference type="GO" id="GO:0032299">
    <property type="term" value="C:ribonuclease H2 complex"/>
    <property type="evidence" value="ECO:0007669"/>
    <property type="project" value="InterPro"/>
</dbReference>
<dbReference type="Pfam" id="PF08615">
    <property type="entry name" value="RNase_H2_suC"/>
    <property type="match status" value="1"/>
</dbReference>
<dbReference type="Gene3D" id="2.40.128.680">
    <property type="match status" value="1"/>
</dbReference>
<dbReference type="STRING" id="151549.A0A4C1TAY3"/>
<evidence type="ECO:0000313" key="2">
    <source>
        <dbReference type="Proteomes" id="UP000299102"/>
    </source>
</evidence>